<gene>
    <name evidence="2" type="ORF">CWI83_06905</name>
</gene>
<evidence type="ECO:0000313" key="2">
    <source>
        <dbReference type="EMBL" id="RUO76652.1"/>
    </source>
</evidence>
<dbReference type="CDD" id="cd01836">
    <property type="entry name" value="FeeA_FeeB_like"/>
    <property type="match status" value="1"/>
</dbReference>
<evidence type="ECO:0000313" key="3">
    <source>
        <dbReference type="Proteomes" id="UP000288279"/>
    </source>
</evidence>
<organism evidence="2 3">
    <name type="scientific">Pseudidiomarina taiwanensis</name>
    <dbReference type="NCBI Taxonomy" id="337250"/>
    <lineage>
        <taxon>Bacteria</taxon>
        <taxon>Pseudomonadati</taxon>
        <taxon>Pseudomonadota</taxon>
        <taxon>Gammaproteobacteria</taxon>
        <taxon>Alteromonadales</taxon>
        <taxon>Idiomarinaceae</taxon>
        <taxon>Pseudidiomarina</taxon>
    </lineage>
</organism>
<evidence type="ECO:0000259" key="1">
    <source>
        <dbReference type="Pfam" id="PF13472"/>
    </source>
</evidence>
<name>A0A432ZH87_9GAMM</name>
<dbReference type="SUPFAM" id="SSF52266">
    <property type="entry name" value="SGNH hydrolase"/>
    <property type="match status" value="1"/>
</dbReference>
<reference evidence="2 3" key="1">
    <citation type="journal article" date="2011" name="Front. Microbiol.">
        <title>Genomic signatures of strain selection and enhancement in Bacillus atrophaeus var. globigii, a historical biowarfare simulant.</title>
        <authorList>
            <person name="Gibbons H.S."/>
            <person name="Broomall S.M."/>
            <person name="McNew L.A."/>
            <person name="Daligault H."/>
            <person name="Chapman C."/>
            <person name="Bruce D."/>
            <person name="Karavis M."/>
            <person name="Krepps M."/>
            <person name="McGregor P.A."/>
            <person name="Hong C."/>
            <person name="Park K.H."/>
            <person name="Akmal A."/>
            <person name="Feldman A."/>
            <person name="Lin J.S."/>
            <person name="Chang W.E."/>
            <person name="Higgs B.W."/>
            <person name="Demirev P."/>
            <person name="Lindquist J."/>
            <person name="Liem A."/>
            <person name="Fochler E."/>
            <person name="Read T.D."/>
            <person name="Tapia R."/>
            <person name="Johnson S."/>
            <person name="Bishop-Lilly K.A."/>
            <person name="Detter C."/>
            <person name="Han C."/>
            <person name="Sozhamannan S."/>
            <person name="Rosenzweig C.N."/>
            <person name="Skowronski E.W."/>
        </authorList>
    </citation>
    <scope>NUCLEOTIDE SEQUENCE [LARGE SCALE GENOMIC DNA]</scope>
    <source>
        <strain evidence="2 3">PIT1</strain>
    </source>
</reference>
<dbReference type="Proteomes" id="UP000288279">
    <property type="component" value="Unassembled WGS sequence"/>
</dbReference>
<dbReference type="InterPro" id="IPR013830">
    <property type="entry name" value="SGNH_hydro"/>
</dbReference>
<dbReference type="PANTHER" id="PTHR30383">
    <property type="entry name" value="THIOESTERASE 1/PROTEASE 1/LYSOPHOSPHOLIPASE L1"/>
    <property type="match status" value="1"/>
</dbReference>
<sequence>MVCSGHENHKEQSMKLLTLLLAPWLIVQGKRVRANTVRLPEAKGPRHGAQGHGELLRVLVLGDSAAAGVGCECQTEAVSGQLAQALAQTYHVQWQLIAQSSLTCAGVLDLLKRSVVALNDPIDAVLVSVGVNDVTRRTTVSQWRDDLNALSRYLTETFQARQIIYTSLPPMHVFPALPQPLRWYLGQQARQLDKHLQHHCQTMTNAVYLDLNMPFEPQFIATDGYHPSAAAATIWGQAAAALVQRGGDQCSG</sequence>
<dbReference type="Gene3D" id="3.40.50.1110">
    <property type="entry name" value="SGNH hydrolase"/>
    <property type="match status" value="1"/>
</dbReference>
<keyword evidence="3" id="KW-1185">Reference proteome</keyword>
<accession>A0A432ZH87</accession>
<dbReference type="GO" id="GO:0004622">
    <property type="term" value="F:phosphatidylcholine lysophospholipase activity"/>
    <property type="evidence" value="ECO:0007669"/>
    <property type="project" value="TreeGrafter"/>
</dbReference>
<dbReference type="InterPro" id="IPR036514">
    <property type="entry name" value="SGNH_hydro_sf"/>
</dbReference>
<comment type="caution">
    <text evidence="2">The sequence shown here is derived from an EMBL/GenBank/DDBJ whole genome shotgun (WGS) entry which is preliminary data.</text>
</comment>
<dbReference type="EMBL" id="PIQG01000003">
    <property type="protein sequence ID" value="RUO76652.1"/>
    <property type="molecule type" value="Genomic_DNA"/>
</dbReference>
<protein>
    <submittedName>
        <fullName evidence="2">G-D-S-L lipolytic protein</fullName>
    </submittedName>
</protein>
<dbReference type="Pfam" id="PF13472">
    <property type="entry name" value="Lipase_GDSL_2"/>
    <property type="match status" value="1"/>
</dbReference>
<proteinExistence type="predicted"/>
<dbReference type="InterPro" id="IPR051532">
    <property type="entry name" value="Ester_Hydrolysis_Enzymes"/>
</dbReference>
<dbReference type="AlphaFoldDB" id="A0A432ZH87"/>
<dbReference type="PANTHER" id="PTHR30383:SF24">
    <property type="entry name" value="THIOESTERASE 1_PROTEASE 1_LYSOPHOSPHOLIPASE L1"/>
    <property type="match status" value="1"/>
</dbReference>
<feature type="domain" description="SGNH hydrolase-type esterase" evidence="1">
    <location>
        <begin position="60"/>
        <end position="231"/>
    </location>
</feature>